<feature type="domain" description="IclR-ED" evidence="1">
    <location>
        <begin position="335"/>
        <end position="521"/>
    </location>
</feature>
<proteinExistence type="predicted"/>
<dbReference type="Pfam" id="PF00300">
    <property type="entry name" value="His_Phos_1"/>
    <property type="match status" value="1"/>
</dbReference>
<organism evidence="2 3">
    <name type="scientific">Mycolicibacterium iranicum</name>
    <name type="common">Mycobacterium iranicum</name>
    <dbReference type="NCBI Taxonomy" id="912594"/>
    <lineage>
        <taxon>Bacteria</taxon>
        <taxon>Bacillati</taxon>
        <taxon>Actinomycetota</taxon>
        <taxon>Actinomycetes</taxon>
        <taxon>Mycobacteriales</taxon>
        <taxon>Mycobacteriaceae</taxon>
        <taxon>Mycolicibacterium</taxon>
    </lineage>
</organism>
<dbReference type="RefSeq" id="WP_268786713.1">
    <property type="nucleotide sequence ID" value="NZ_JAPQYE010000007.1"/>
</dbReference>
<dbReference type="EMBL" id="JAPQYE010000007">
    <property type="protein sequence ID" value="MCZ0729856.1"/>
    <property type="molecule type" value="Genomic_DNA"/>
</dbReference>
<evidence type="ECO:0000313" key="3">
    <source>
        <dbReference type="Proteomes" id="UP001084650"/>
    </source>
</evidence>
<dbReference type="SUPFAM" id="SSF55781">
    <property type="entry name" value="GAF domain-like"/>
    <property type="match status" value="1"/>
</dbReference>
<dbReference type="PROSITE" id="PS51078">
    <property type="entry name" value="ICLR_ED"/>
    <property type="match status" value="1"/>
</dbReference>
<dbReference type="SMART" id="SM00855">
    <property type="entry name" value="PGAM"/>
    <property type="match status" value="1"/>
</dbReference>
<dbReference type="Gene3D" id="3.30.450.40">
    <property type="match status" value="1"/>
</dbReference>
<dbReference type="PANTHER" id="PTHR30136">
    <property type="entry name" value="HELIX-TURN-HELIX TRANSCRIPTIONAL REGULATOR, ICLR FAMILY"/>
    <property type="match status" value="1"/>
</dbReference>
<gene>
    <name evidence="2" type="ORF">OY187_17520</name>
</gene>
<dbReference type="Gene3D" id="3.40.50.1240">
    <property type="entry name" value="Phosphoglycerate mutase-like"/>
    <property type="match status" value="1"/>
</dbReference>
<reference evidence="2" key="1">
    <citation type="submission" date="2022-12" db="EMBL/GenBank/DDBJ databases">
        <title>Whole genome sequence of Mycolicibacterium iranicum strain SBH312.</title>
        <authorList>
            <person name="Jani J."/>
            <person name="Arifin Mustapha Z."/>
            <person name="Ahmed K."/>
            <person name="Kai Ling C."/>
        </authorList>
    </citation>
    <scope>NUCLEOTIDE SEQUENCE</scope>
    <source>
        <strain evidence="2">SBH312</strain>
    </source>
</reference>
<keyword evidence="3" id="KW-1185">Reference proteome</keyword>
<sequence>MNDASSSGATRRPKVWRRSALLRVLVAAAVAATVLIGAALPASAAELMRVTFVRHGQSAGNASGLIDTSTPGPVLTPTGQQQSHAIVGVLGDNNYDAIYASTMVRTQLTAAPMSQYLGLPIQVLAGLQEIEAGVFEGTPESQAQTGYGLFPLAWAIQGNRDLRIPGSIDGNEFDARVDGALQNIYDNGDRNPVIFSHGGAIMFWTMMNAQNLTAAEKIDLLRTAPLSNTNYVIVEGNAEDGWTLVNWNGKLFSPEPTLAAEVRRQWRTLNRQLNASGREFFASFASGDFATIATAFNRSIAEAKFSIAKYHRAVQAKIISDLDKKFERPEPEQETATAVAAAVEQGVAVADQSDAVLVRVSTPPCAPTRATIDAGASALLLGSDVVYLDKISGTSGVAVPVGVGDRTPAHASALGKAILATLPAETVDELLGGPLRKCTPATIGDPSSLHAELARIRSRHGLAYDDQELVVNLAGIAAPILSTDGSMAGLSLIGPAPAERLTRMAPFLTRAARSIAGRVGTATTAADRQPDLAAVTDDMLSRVLRTLSSDDWV</sequence>
<dbReference type="CDD" id="cd07067">
    <property type="entry name" value="HP_PGM_like"/>
    <property type="match status" value="1"/>
</dbReference>
<dbReference type="Pfam" id="PF01614">
    <property type="entry name" value="IclR_C"/>
    <property type="match status" value="1"/>
</dbReference>
<dbReference type="InterPro" id="IPR029016">
    <property type="entry name" value="GAF-like_dom_sf"/>
</dbReference>
<dbReference type="SUPFAM" id="SSF53254">
    <property type="entry name" value="Phosphoglycerate mutase-like"/>
    <property type="match status" value="1"/>
</dbReference>
<evidence type="ECO:0000313" key="2">
    <source>
        <dbReference type="EMBL" id="MCZ0729856.1"/>
    </source>
</evidence>
<dbReference type="PANTHER" id="PTHR30136:SF24">
    <property type="entry name" value="HTH-TYPE TRANSCRIPTIONAL REPRESSOR ALLR"/>
    <property type="match status" value="1"/>
</dbReference>
<dbReference type="Proteomes" id="UP001084650">
    <property type="component" value="Unassembled WGS sequence"/>
</dbReference>
<accession>A0ABT4HI20</accession>
<protein>
    <submittedName>
        <fullName evidence="2">Histidine phosphatase family protein</fullName>
    </submittedName>
</protein>
<dbReference type="InterPro" id="IPR050707">
    <property type="entry name" value="HTH_MetabolicPath_Reg"/>
</dbReference>
<dbReference type="InterPro" id="IPR014757">
    <property type="entry name" value="Tscrpt_reg_IclR_C"/>
</dbReference>
<dbReference type="InterPro" id="IPR029033">
    <property type="entry name" value="His_PPase_superfam"/>
</dbReference>
<name>A0ABT4HI20_MYCIR</name>
<comment type="caution">
    <text evidence="2">The sequence shown here is derived from an EMBL/GenBank/DDBJ whole genome shotgun (WGS) entry which is preliminary data.</text>
</comment>
<dbReference type="InterPro" id="IPR013078">
    <property type="entry name" value="His_Pase_superF_clade-1"/>
</dbReference>
<evidence type="ECO:0000259" key="1">
    <source>
        <dbReference type="PROSITE" id="PS51078"/>
    </source>
</evidence>